<dbReference type="InterPro" id="IPR016181">
    <property type="entry name" value="Acyl_CoA_acyltransferase"/>
</dbReference>
<evidence type="ECO:0000256" key="2">
    <source>
        <dbReference type="ARBA" id="ARBA00023315"/>
    </source>
</evidence>
<gene>
    <name evidence="4" type="ORF">PF66_02108</name>
</gene>
<organism evidence="4 5">
    <name type="scientific">Pseudomonas asplenii</name>
    <dbReference type="NCBI Taxonomy" id="53407"/>
    <lineage>
        <taxon>Bacteria</taxon>
        <taxon>Pseudomonadati</taxon>
        <taxon>Pseudomonadota</taxon>
        <taxon>Gammaproteobacteria</taxon>
        <taxon>Pseudomonadales</taxon>
        <taxon>Pseudomonadaceae</taxon>
        <taxon>Pseudomonas</taxon>
    </lineage>
</organism>
<feature type="domain" description="N-acetyltransferase" evidence="3">
    <location>
        <begin position="101"/>
        <end position="234"/>
    </location>
</feature>
<dbReference type="PATRIC" id="fig|50340.43.peg.5475"/>
<keyword evidence="2 4" id="KW-0012">Acyltransferase</keyword>
<dbReference type="PANTHER" id="PTHR43420:SF3">
    <property type="entry name" value="N-ACETYLTRANSFERASE DOMAIN-CONTAINING PROTEIN"/>
    <property type="match status" value="1"/>
</dbReference>
<keyword evidence="5" id="KW-1185">Reference proteome</keyword>
<reference evidence="4 5" key="1">
    <citation type="journal article" date="2015" name="PLoS ONE">
        <title>Rice-Infecting Pseudomonas Genomes Are Highly Accessorized and Harbor Multiple Putative Virulence Mechanisms to Cause Sheath Brown Rot.</title>
        <authorList>
            <person name="Quibod I.L."/>
            <person name="Grande G."/>
            <person name="Oreiro E.G."/>
            <person name="Borja F.N."/>
            <person name="Dossa G.S."/>
            <person name="Mauleon R."/>
            <person name="Cruz C.V."/>
            <person name="Oliva R."/>
        </authorList>
    </citation>
    <scope>NUCLEOTIDE SEQUENCE [LARGE SCALE GENOMIC DNA]</scope>
    <source>
        <strain evidence="4 5">IRRI 6609</strain>
    </source>
</reference>
<protein>
    <submittedName>
        <fullName evidence="4">Putative acyltransferase</fullName>
    </submittedName>
</protein>
<dbReference type="EMBL" id="JSYZ01000007">
    <property type="protein sequence ID" value="KPA91227.1"/>
    <property type="molecule type" value="Genomic_DNA"/>
</dbReference>
<dbReference type="InterPro" id="IPR013653">
    <property type="entry name" value="GCN5-like_dom"/>
</dbReference>
<evidence type="ECO:0000256" key="1">
    <source>
        <dbReference type="ARBA" id="ARBA00022679"/>
    </source>
</evidence>
<name>A0A0M9GHC4_9PSED</name>
<dbReference type="SUPFAM" id="SSF55729">
    <property type="entry name" value="Acyl-CoA N-acyltransferases (Nat)"/>
    <property type="match status" value="1"/>
</dbReference>
<dbReference type="STRING" id="50340.PF66_02108"/>
<sequence>MNRNEVMLDNPTWHALTGRQRELGEGGCLARRYLPAVSPFAAVASPSPEAFQALGRLIGETGPVLMQTISTCPPLEALPVQALGEILQMVAIDPPASVDEKDLQCLGPADTAAMLQLAQQTRPGPFGQRTGEMGRYIGLRDQGRLIAMAGERMRLDGFIEISAVCVDEAYRGRGLAARLMNSLRRDILRRGDLPFLHVFSHNRSAVSLYRRLGFETRQVFSLWRIGCTADPSAA</sequence>
<keyword evidence="1 4" id="KW-0808">Transferase</keyword>
<dbReference type="CDD" id="cd04301">
    <property type="entry name" value="NAT_SF"/>
    <property type="match status" value="1"/>
</dbReference>
<dbReference type="PANTHER" id="PTHR43420">
    <property type="entry name" value="ACETYLTRANSFERASE"/>
    <property type="match status" value="1"/>
</dbReference>
<dbReference type="InterPro" id="IPR050680">
    <property type="entry name" value="YpeA/RimI_acetyltransf"/>
</dbReference>
<dbReference type="Proteomes" id="UP000037931">
    <property type="component" value="Unassembled WGS sequence"/>
</dbReference>
<dbReference type="PROSITE" id="PS51186">
    <property type="entry name" value="GNAT"/>
    <property type="match status" value="1"/>
</dbReference>
<dbReference type="AlphaFoldDB" id="A0A0M9GHC4"/>
<evidence type="ECO:0000259" key="3">
    <source>
        <dbReference type="PROSITE" id="PS51186"/>
    </source>
</evidence>
<dbReference type="Gene3D" id="3.40.630.30">
    <property type="match status" value="1"/>
</dbReference>
<comment type="caution">
    <text evidence="4">The sequence shown here is derived from an EMBL/GenBank/DDBJ whole genome shotgun (WGS) entry which is preliminary data.</text>
</comment>
<evidence type="ECO:0000313" key="5">
    <source>
        <dbReference type="Proteomes" id="UP000037931"/>
    </source>
</evidence>
<dbReference type="GO" id="GO:0016747">
    <property type="term" value="F:acyltransferase activity, transferring groups other than amino-acyl groups"/>
    <property type="evidence" value="ECO:0007669"/>
    <property type="project" value="InterPro"/>
</dbReference>
<proteinExistence type="predicted"/>
<dbReference type="InterPro" id="IPR000182">
    <property type="entry name" value="GNAT_dom"/>
</dbReference>
<evidence type="ECO:0000313" key="4">
    <source>
        <dbReference type="EMBL" id="KPA91227.1"/>
    </source>
</evidence>
<dbReference type="Pfam" id="PF08445">
    <property type="entry name" value="FR47"/>
    <property type="match status" value="1"/>
</dbReference>
<accession>A0A0M9GHC4</accession>
<dbReference type="OrthoDB" id="6869927at2"/>